<dbReference type="AlphaFoldDB" id="A0A402AJM8"/>
<evidence type="ECO:0000313" key="3">
    <source>
        <dbReference type="EMBL" id="GCE19388.1"/>
    </source>
</evidence>
<protein>
    <recommendedName>
        <fullName evidence="2">DUF402 domain-containing protein</fullName>
    </recommendedName>
</protein>
<reference evidence="4" key="1">
    <citation type="submission" date="2018-12" db="EMBL/GenBank/DDBJ databases">
        <title>Tengunoibacter tsumagoiensis gen. nov., sp. nov., Dictyobacter kobayashii sp. nov., D. alpinus sp. nov., and D. joshuensis sp. nov. and description of Dictyobacteraceae fam. nov. within the order Ktedonobacterales isolated from Tengu-no-mugimeshi.</title>
        <authorList>
            <person name="Wang C.M."/>
            <person name="Zheng Y."/>
            <person name="Sakai Y."/>
            <person name="Toyoda A."/>
            <person name="Minakuchi Y."/>
            <person name="Abe K."/>
            <person name="Yokota A."/>
            <person name="Yabe S."/>
        </authorList>
    </citation>
    <scope>NUCLEOTIDE SEQUENCE [LARGE SCALE GENOMIC DNA]</scope>
    <source>
        <strain evidence="4">Uno11</strain>
    </source>
</reference>
<evidence type="ECO:0000259" key="2">
    <source>
        <dbReference type="Pfam" id="PF04167"/>
    </source>
</evidence>
<organism evidence="3 4">
    <name type="scientific">Dictyobacter kobayashii</name>
    <dbReference type="NCBI Taxonomy" id="2014872"/>
    <lineage>
        <taxon>Bacteria</taxon>
        <taxon>Bacillati</taxon>
        <taxon>Chloroflexota</taxon>
        <taxon>Ktedonobacteria</taxon>
        <taxon>Ktedonobacterales</taxon>
        <taxon>Dictyobacteraceae</taxon>
        <taxon>Dictyobacter</taxon>
    </lineage>
</organism>
<gene>
    <name evidence="3" type="ORF">KDK_31880</name>
</gene>
<sequence>MQRDFLVESRSYDKMLRGTWRAYKLSPDLQLGNEQEAPVLDDHVSLWLPAGTPMNWSSGTRKLRNNCLQFFWPDRWYMLSAFYNEDVLIHTYANIIQPAQILLDRISYIDLDLSTLIKPDLSYEILTQAEFEHMAETLHYDEQTRVSALMALQTITSTIQRSIGLFAVVPHHLNLNQLHTESNKS</sequence>
<keyword evidence="4" id="KW-1185">Reference proteome</keyword>
<dbReference type="InterPro" id="IPR035930">
    <property type="entry name" value="FomD-like_sf"/>
</dbReference>
<keyword evidence="1" id="KW-0378">Hydrolase</keyword>
<dbReference type="SUPFAM" id="SSF159234">
    <property type="entry name" value="FomD-like"/>
    <property type="match status" value="1"/>
</dbReference>
<dbReference type="PANTHER" id="PTHR39159:SF1">
    <property type="entry name" value="UPF0374 PROTEIN YGAC"/>
    <property type="match status" value="1"/>
</dbReference>
<name>A0A402AJM8_9CHLR</name>
<dbReference type="GO" id="GO:0016787">
    <property type="term" value="F:hydrolase activity"/>
    <property type="evidence" value="ECO:0007669"/>
    <property type="project" value="UniProtKB-KW"/>
</dbReference>
<evidence type="ECO:0000313" key="4">
    <source>
        <dbReference type="Proteomes" id="UP000287188"/>
    </source>
</evidence>
<dbReference type="InterPro" id="IPR007295">
    <property type="entry name" value="DUF402"/>
</dbReference>
<dbReference type="Pfam" id="PF04167">
    <property type="entry name" value="DUF402"/>
    <property type="match status" value="1"/>
</dbReference>
<dbReference type="EMBL" id="BIFS01000001">
    <property type="protein sequence ID" value="GCE19388.1"/>
    <property type="molecule type" value="Genomic_DNA"/>
</dbReference>
<dbReference type="RefSeq" id="WP_161977376.1">
    <property type="nucleotide sequence ID" value="NZ_BIFS01000001.1"/>
</dbReference>
<evidence type="ECO:0000256" key="1">
    <source>
        <dbReference type="ARBA" id="ARBA00022801"/>
    </source>
</evidence>
<dbReference type="Gene3D" id="2.40.380.10">
    <property type="entry name" value="FomD-like"/>
    <property type="match status" value="1"/>
</dbReference>
<dbReference type="InterPro" id="IPR050212">
    <property type="entry name" value="Ntdp-like"/>
</dbReference>
<feature type="domain" description="DUF402" evidence="2">
    <location>
        <begin position="55"/>
        <end position="161"/>
    </location>
</feature>
<dbReference type="Proteomes" id="UP000287188">
    <property type="component" value="Unassembled WGS sequence"/>
</dbReference>
<dbReference type="PANTHER" id="PTHR39159">
    <property type="match status" value="1"/>
</dbReference>
<comment type="caution">
    <text evidence="3">The sequence shown here is derived from an EMBL/GenBank/DDBJ whole genome shotgun (WGS) entry which is preliminary data.</text>
</comment>
<proteinExistence type="predicted"/>
<accession>A0A402AJM8</accession>